<dbReference type="GeneID" id="22586355"/>
<sequence length="353" mass="39791">MAPGPRLAFALGLGTWALSVHAHSAWNLRVMESLVAFGDSYTDESRLRYFIEHKERPPVGWIAPETRITSSGGTVWARYASRYTGAQLYNYAVSGAVCSNDITPRFFGPTNSTFPSVEQYEIPAFMADASFQDPATGIPFLNLPRRETVYAIWIGTNDLGNGAFMTDSQAAGTTLPDYVECVFRSLDRLYDHGGLYFVLMNLAPLDLLPLYALPERGGVRRPPFCPNKPENITEISYRMKQAVVAVNEIMKLKVEISMWHRYRGAGIALFDTHSLLSDMYFNPRRYLNGTKPPDIQGWIRHCDHRGQNCDDQPSPDSYMWYDELHPSEQTGRILAQHFVEVVKGTSAFATYFS</sequence>
<accession>C1GKW4</accession>
<keyword evidence="2" id="KW-0732">Signal</keyword>
<dbReference type="PANTHER" id="PTHR45648">
    <property type="entry name" value="GDSL LIPASE/ACYLHYDROLASE FAMILY PROTEIN (AFU_ORTHOLOGUE AFUA_4G14700)"/>
    <property type="match status" value="1"/>
</dbReference>
<feature type="chain" id="PRO_5002910130" description="GDSL lipase/acylhydrolase" evidence="2">
    <location>
        <begin position="23"/>
        <end position="353"/>
    </location>
</feature>
<feature type="signal peptide" evidence="2">
    <location>
        <begin position="1"/>
        <end position="22"/>
    </location>
</feature>
<dbReference type="InParanoid" id="C1GKW4"/>
<dbReference type="GO" id="GO:0016788">
    <property type="term" value="F:hydrolase activity, acting on ester bonds"/>
    <property type="evidence" value="ECO:0007669"/>
    <property type="project" value="InterPro"/>
</dbReference>
<protein>
    <recommendedName>
        <fullName evidence="5">GDSL lipase/acylhydrolase</fullName>
    </recommendedName>
</protein>
<dbReference type="PANTHER" id="PTHR45648:SF22">
    <property type="entry name" value="GDSL LIPASE_ACYLHYDROLASE FAMILY PROTEIN (AFU_ORTHOLOGUE AFUA_4G14700)"/>
    <property type="match status" value="1"/>
</dbReference>
<dbReference type="SUPFAM" id="SSF52266">
    <property type="entry name" value="SGNH hydrolase"/>
    <property type="match status" value="1"/>
</dbReference>
<evidence type="ECO:0000313" key="4">
    <source>
        <dbReference type="Proteomes" id="UP000001628"/>
    </source>
</evidence>
<keyword evidence="4" id="KW-1185">Reference proteome</keyword>
<dbReference type="HOGENOM" id="CLU_015101_1_0_1"/>
<reference evidence="3 4" key="1">
    <citation type="journal article" date="2011" name="PLoS Genet.">
        <title>Comparative genomic analysis of human fungal pathogens causing paracoccidioidomycosis.</title>
        <authorList>
            <person name="Desjardins C.A."/>
            <person name="Champion M.D."/>
            <person name="Holder J.W."/>
            <person name="Muszewska A."/>
            <person name="Goldberg J."/>
            <person name="Bailao A.M."/>
            <person name="Brigido M.M."/>
            <person name="Ferreira M.E."/>
            <person name="Garcia A.M."/>
            <person name="Grynberg M."/>
            <person name="Gujja S."/>
            <person name="Heiman D.I."/>
            <person name="Henn M.R."/>
            <person name="Kodira C.D."/>
            <person name="Leon-Narvaez H."/>
            <person name="Longo L.V."/>
            <person name="Ma L.J."/>
            <person name="Malavazi I."/>
            <person name="Matsuo A.L."/>
            <person name="Morais F.V."/>
            <person name="Pereira M."/>
            <person name="Rodriguez-Brito S."/>
            <person name="Sakthikumar S."/>
            <person name="Salem-Izacc S.M."/>
            <person name="Sykes S.M."/>
            <person name="Teixeira M.M."/>
            <person name="Vallejo M.C."/>
            <person name="Walter M.E."/>
            <person name="Yandava C."/>
            <person name="Young S."/>
            <person name="Zeng Q."/>
            <person name="Zucker J."/>
            <person name="Felipe M.S."/>
            <person name="Goldman G.H."/>
            <person name="Haas B.J."/>
            <person name="McEwen J.G."/>
            <person name="Nino-Vega G."/>
            <person name="Puccia R."/>
            <person name="San-Blas G."/>
            <person name="Soares C.M."/>
            <person name="Birren B.W."/>
            <person name="Cuomo C.A."/>
        </authorList>
    </citation>
    <scope>NUCLEOTIDE SEQUENCE [LARGE SCALE GENOMIC DNA]</scope>
    <source>
        <strain evidence="3 4">Pb18</strain>
    </source>
</reference>
<gene>
    <name evidence="3" type="ORF">PADG_07971</name>
</gene>
<dbReference type="KEGG" id="pbn:PADG_07971"/>
<dbReference type="eggNOG" id="ENOG502RY46">
    <property type="taxonomic scope" value="Eukaryota"/>
</dbReference>
<dbReference type="OrthoDB" id="1600564at2759"/>
<name>C1GKW4_PARBD</name>
<evidence type="ECO:0008006" key="5">
    <source>
        <dbReference type="Google" id="ProtNLM"/>
    </source>
</evidence>
<dbReference type="Gene3D" id="3.40.50.1110">
    <property type="entry name" value="SGNH hydrolase"/>
    <property type="match status" value="1"/>
</dbReference>
<dbReference type="STRING" id="502780.C1GKW4"/>
<organism evidence="3 4">
    <name type="scientific">Paracoccidioides brasiliensis (strain Pb18)</name>
    <dbReference type="NCBI Taxonomy" id="502780"/>
    <lineage>
        <taxon>Eukaryota</taxon>
        <taxon>Fungi</taxon>
        <taxon>Dikarya</taxon>
        <taxon>Ascomycota</taxon>
        <taxon>Pezizomycotina</taxon>
        <taxon>Eurotiomycetes</taxon>
        <taxon>Eurotiomycetidae</taxon>
        <taxon>Onygenales</taxon>
        <taxon>Ajellomycetaceae</taxon>
        <taxon>Paracoccidioides</taxon>
    </lineage>
</organism>
<evidence type="ECO:0000313" key="3">
    <source>
        <dbReference type="EMBL" id="EEH43151.1"/>
    </source>
</evidence>
<dbReference type="AlphaFoldDB" id="C1GKW4"/>
<keyword evidence="1" id="KW-0378">Hydrolase</keyword>
<dbReference type="EMBL" id="KN275969">
    <property type="protein sequence ID" value="EEH43151.1"/>
    <property type="molecule type" value="Genomic_DNA"/>
</dbReference>
<dbReference type="Pfam" id="PF00657">
    <property type="entry name" value="Lipase_GDSL"/>
    <property type="match status" value="1"/>
</dbReference>
<evidence type="ECO:0000256" key="1">
    <source>
        <dbReference type="ARBA" id="ARBA00022801"/>
    </source>
</evidence>
<dbReference type="InterPro" id="IPR051058">
    <property type="entry name" value="GDSL_Est/Lipase"/>
</dbReference>
<dbReference type="InterPro" id="IPR036514">
    <property type="entry name" value="SGNH_hydro_sf"/>
</dbReference>
<dbReference type="OMA" id="YLWYDDL"/>
<dbReference type="CDD" id="cd01846">
    <property type="entry name" value="fatty_acyltransferase_like"/>
    <property type="match status" value="1"/>
</dbReference>
<proteinExistence type="predicted"/>
<dbReference type="VEuPathDB" id="FungiDB:PADG_07971"/>
<dbReference type="InterPro" id="IPR001087">
    <property type="entry name" value="GDSL"/>
</dbReference>
<evidence type="ECO:0000256" key="2">
    <source>
        <dbReference type="SAM" id="SignalP"/>
    </source>
</evidence>
<dbReference type="RefSeq" id="XP_010763352.1">
    <property type="nucleotide sequence ID" value="XM_010765050.1"/>
</dbReference>
<dbReference type="Proteomes" id="UP000001628">
    <property type="component" value="Unassembled WGS sequence"/>
</dbReference>